<evidence type="ECO:0000313" key="1">
    <source>
        <dbReference type="EMBL" id="MEA5454494.1"/>
    </source>
</evidence>
<accession>A0ABU5T4A7</accession>
<dbReference type="EMBL" id="JAYGGQ010000004">
    <property type="protein sequence ID" value="MEA5454494.1"/>
    <property type="molecule type" value="Genomic_DNA"/>
</dbReference>
<keyword evidence="2" id="KW-1185">Reference proteome</keyword>
<reference evidence="1 2" key="1">
    <citation type="submission" date="2023-12" db="EMBL/GenBank/DDBJ databases">
        <title>Sinomonas terricola sp. nov, isolated from litchi orchard soil in Guangdong, PR China.</title>
        <authorList>
            <person name="Jiaxin W."/>
            <person name="Yang Z."/>
            <person name="Honghui Z."/>
        </authorList>
    </citation>
    <scope>NUCLEOTIDE SEQUENCE [LARGE SCALE GENOMIC DNA]</scope>
    <source>
        <strain evidence="1 2">JGH33</strain>
    </source>
</reference>
<dbReference type="Proteomes" id="UP001304769">
    <property type="component" value="Unassembled WGS sequence"/>
</dbReference>
<sequence>MSRPYRVRKDATIQPIGERPLRQRAALSYRSGKPAELATQLKAYCRSVWPTAEIRIDPSPKHIEANGSTKADGSIFVNGVERAHYFLNDPVPAQTAQEGLL</sequence>
<evidence type="ECO:0000313" key="2">
    <source>
        <dbReference type="Proteomes" id="UP001304769"/>
    </source>
</evidence>
<gene>
    <name evidence="1" type="ORF">SPF06_07150</name>
</gene>
<dbReference type="RefSeq" id="WP_323278340.1">
    <property type="nucleotide sequence ID" value="NZ_JAYGGQ010000004.1"/>
</dbReference>
<organism evidence="1 2">
    <name type="scientific">Sinomonas terricola</name>
    <dbReference type="NCBI Taxonomy" id="3110330"/>
    <lineage>
        <taxon>Bacteria</taxon>
        <taxon>Bacillati</taxon>
        <taxon>Actinomycetota</taxon>
        <taxon>Actinomycetes</taxon>
        <taxon>Micrococcales</taxon>
        <taxon>Micrococcaceae</taxon>
        <taxon>Sinomonas</taxon>
    </lineage>
</organism>
<proteinExistence type="predicted"/>
<comment type="caution">
    <text evidence="1">The sequence shown here is derived from an EMBL/GenBank/DDBJ whole genome shotgun (WGS) entry which is preliminary data.</text>
</comment>
<protein>
    <submittedName>
        <fullName evidence="1">Uncharacterized protein</fullName>
    </submittedName>
</protein>
<name>A0ABU5T4A7_9MICC</name>